<dbReference type="HAMAP" id="MF_01627">
    <property type="entry name" value="Pur_nucleosid_phosp"/>
    <property type="match status" value="1"/>
</dbReference>
<dbReference type="InterPro" id="IPR035994">
    <property type="entry name" value="Nucleoside_phosphorylase_sf"/>
</dbReference>
<reference evidence="7" key="1">
    <citation type="journal article" date="2014" name="Int. J. Syst. Evol. Microbiol.">
        <title>Complete genome sequence of Corynebacterium casei LMG S-19264T (=DSM 44701T), isolated from a smear-ripened cheese.</title>
        <authorList>
            <consortium name="US DOE Joint Genome Institute (JGI-PGF)"/>
            <person name="Walter F."/>
            <person name="Albersmeier A."/>
            <person name="Kalinowski J."/>
            <person name="Ruckert C."/>
        </authorList>
    </citation>
    <scope>NUCLEOTIDE SEQUENCE</scope>
    <source>
        <strain evidence="7">CGMCC 1.15371</strain>
    </source>
</reference>
<evidence type="ECO:0000313" key="8">
    <source>
        <dbReference type="Proteomes" id="UP000628775"/>
    </source>
</evidence>
<dbReference type="Gene3D" id="3.40.50.1580">
    <property type="entry name" value="Nucleoside phosphorylase domain"/>
    <property type="match status" value="1"/>
</dbReference>
<feature type="binding site" evidence="5">
    <location>
        <position position="43"/>
    </location>
    <ligand>
        <name>phosphate</name>
        <dbReference type="ChEBI" id="CHEBI:43474"/>
        <note>ligand shared between dimeric partners</note>
    </ligand>
</feature>
<comment type="catalytic activity">
    <reaction evidence="5">
        <text>a purine 2'-deoxy-D-ribonucleoside + phosphate = a purine nucleobase + 2-deoxy-alpha-D-ribose 1-phosphate</text>
        <dbReference type="Rhea" id="RHEA:36431"/>
        <dbReference type="ChEBI" id="CHEBI:26386"/>
        <dbReference type="ChEBI" id="CHEBI:43474"/>
        <dbReference type="ChEBI" id="CHEBI:57259"/>
        <dbReference type="ChEBI" id="CHEBI:142361"/>
        <dbReference type="EC" id="2.4.2.1"/>
    </reaction>
</comment>
<feature type="binding site" description="in other chain" evidence="5">
    <location>
        <begin position="179"/>
        <end position="181"/>
    </location>
    <ligand>
        <name>a purine D-ribonucleoside</name>
        <dbReference type="ChEBI" id="CHEBI:142355"/>
        <note>ligand shared between dimeric partners</note>
    </ligand>
</feature>
<feature type="binding site" evidence="5">
    <location>
        <position position="4"/>
    </location>
    <ligand>
        <name>a purine D-ribonucleoside</name>
        <dbReference type="ChEBI" id="CHEBI:142355"/>
        <note>ligand shared between dimeric partners</note>
    </ligand>
</feature>
<name>A0A8J2YFH8_9BACL</name>
<dbReference type="InterPro" id="IPR018016">
    <property type="entry name" value="Nucleoside_phosphorylase_CS"/>
</dbReference>
<gene>
    <name evidence="5 7" type="primary">deoD</name>
    <name evidence="7" type="ORF">GCM10011391_05490</name>
</gene>
<evidence type="ECO:0000256" key="2">
    <source>
        <dbReference type="ARBA" id="ARBA00022676"/>
    </source>
</evidence>
<evidence type="ECO:0000256" key="5">
    <source>
        <dbReference type="HAMAP-Rule" id="MF_01627"/>
    </source>
</evidence>
<dbReference type="RefSeq" id="WP_188688650.1">
    <property type="nucleotide sequence ID" value="NZ_BMIR01000001.1"/>
</dbReference>
<feature type="site" description="Important for catalytic activity" evidence="5">
    <location>
        <position position="217"/>
    </location>
</feature>
<comment type="caution">
    <text evidence="7">The sequence shown here is derived from an EMBL/GenBank/DDBJ whole genome shotgun (WGS) entry which is preliminary data.</text>
</comment>
<organism evidence="7 8">
    <name type="scientific">Pullulanibacillus camelliae</name>
    <dbReference type="NCBI Taxonomy" id="1707096"/>
    <lineage>
        <taxon>Bacteria</taxon>
        <taxon>Bacillati</taxon>
        <taxon>Bacillota</taxon>
        <taxon>Bacilli</taxon>
        <taxon>Bacillales</taxon>
        <taxon>Sporolactobacillaceae</taxon>
        <taxon>Pullulanibacillus</taxon>
    </lineage>
</organism>
<dbReference type="CDD" id="cd09006">
    <property type="entry name" value="PNP_EcPNPI-like"/>
    <property type="match status" value="1"/>
</dbReference>
<feature type="active site" description="Proton donor" evidence="5">
    <location>
        <position position="204"/>
    </location>
</feature>
<dbReference type="GO" id="GO:0005829">
    <property type="term" value="C:cytosol"/>
    <property type="evidence" value="ECO:0007669"/>
    <property type="project" value="TreeGrafter"/>
</dbReference>
<dbReference type="NCBIfam" id="NF004489">
    <property type="entry name" value="PRK05819.1"/>
    <property type="match status" value="1"/>
</dbReference>
<feature type="binding site" description="in other chain" evidence="5">
    <location>
        <begin position="87"/>
        <end position="90"/>
    </location>
    <ligand>
        <name>phosphate</name>
        <dbReference type="ChEBI" id="CHEBI:43474"/>
        <note>ligand shared between dimeric partners</note>
    </ligand>
</feature>
<feature type="binding site" description="in other chain" evidence="5">
    <location>
        <begin position="203"/>
        <end position="204"/>
    </location>
    <ligand>
        <name>a purine D-ribonucleoside</name>
        <dbReference type="ChEBI" id="CHEBI:142355"/>
        <note>ligand shared between dimeric partners</note>
    </ligand>
</feature>
<feature type="domain" description="Nucleoside phosphorylase" evidence="6">
    <location>
        <begin position="16"/>
        <end position="226"/>
    </location>
</feature>
<proteinExistence type="inferred from homology"/>
<dbReference type="NCBIfam" id="TIGR00107">
    <property type="entry name" value="deoD"/>
    <property type="match status" value="1"/>
</dbReference>
<evidence type="ECO:0000256" key="4">
    <source>
        <dbReference type="ARBA" id="ARBA00048447"/>
    </source>
</evidence>
<dbReference type="GO" id="GO:0006152">
    <property type="term" value="P:purine nucleoside catabolic process"/>
    <property type="evidence" value="ECO:0007669"/>
    <property type="project" value="TreeGrafter"/>
</dbReference>
<dbReference type="InterPro" id="IPR004402">
    <property type="entry name" value="DeoD-type"/>
</dbReference>
<keyword evidence="3 5" id="KW-0808">Transferase</keyword>
<dbReference type="GO" id="GO:0004850">
    <property type="term" value="F:uridine phosphorylase activity"/>
    <property type="evidence" value="ECO:0007669"/>
    <property type="project" value="UniProtKB-EC"/>
</dbReference>
<dbReference type="PROSITE" id="PS01232">
    <property type="entry name" value="PNP_UDP_1"/>
    <property type="match status" value="1"/>
</dbReference>
<dbReference type="Pfam" id="PF01048">
    <property type="entry name" value="PNP_UDP_1"/>
    <property type="match status" value="1"/>
</dbReference>
<evidence type="ECO:0000256" key="3">
    <source>
        <dbReference type="ARBA" id="ARBA00022679"/>
    </source>
</evidence>
<comment type="function">
    <text evidence="5">Catalyzes the reversible phosphorolytic breakdown of the N-glycosidic bond in the beta-(deoxy)ribonucleoside molecules, with the formation of the corresponding free purine bases and pentose-1-phosphate.</text>
</comment>
<comment type="subunit">
    <text evidence="5">Homohexamer; trimer of homodimers.</text>
</comment>
<comment type="catalytic activity">
    <reaction evidence="4">
        <text>uridine + phosphate = alpha-D-ribose 1-phosphate + uracil</text>
        <dbReference type="Rhea" id="RHEA:24388"/>
        <dbReference type="ChEBI" id="CHEBI:16704"/>
        <dbReference type="ChEBI" id="CHEBI:17568"/>
        <dbReference type="ChEBI" id="CHEBI:43474"/>
        <dbReference type="ChEBI" id="CHEBI:57720"/>
        <dbReference type="EC" id="2.4.2.3"/>
    </reaction>
</comment>
<feature type="binding site" description="in other chain" evidence="5">
    <location>
        <position position="24"/>
    </location>
    <ligand>
        <name>phosphate</name>
        <dbReference type="ChEBI" id="CHEBI:43474"/>
        <note>ligand shared between dimeric partners</note>
    </ligand>
</feature>
<protein>
    <recommendedName>
        <fullName evidence="5">Purine nucleoside phosphorylase DeoD-type</fullName>
        <shortName evidence="5">PNP</shortName>
        <ecNumber evidence="5">2.4.2.1</ecNumber>
    </recommendedName>
</protein>
<dbReference type="AlphaFoldDB" id="A0A8J2YFH8"/>
<comment type="similarity">
    <text evidence="1 5">Belongs to the PNP/UDP phosphorylase family.</text>
</comment>
<evidence type="ECO:0000313" key="7">
    <source>
        <dbReference type="EMBL" id="GGE29865.1"/>
    </source>
</evidence>
<dbReference type="PANTHER" id="PTHR43691:SF11">
    <property type="entry name" value="FI09636P-RELATED"/>
    <property type="match status" value="1"/>
</dbReference>
<evidence type="ECO:0000256" key="1">
    <source>
        <dbReference type="ARBA" id="ARBA00010456"/>
    </source>
</evidence>
<dbReference type="EC" id="2.4.2.1" evidence="5"/>
<dbReference type="NCBIfam" id="NF009914">
    <property type="entry name" value="PRK13374.1"/>
    <property type="match status" value="1"/>
</dbReference>
<feature type="binding site" description="in other chain" evidence="5">
    <location>
        <position position="20"/>
    </location>
    <ligand>
        <name>phosphate</name>
        <dbReference type="ChEBI" id="CHEBI:43474"/>
        <note>ligand shared between dimeric partners</note>
    </ligand>
</feature>
<dbReference type="SUPFAM" id="SSF53167">
    <property type="entry name" value="Purine and uridine phosphorylases"/>
    <property type="match status" value="1"/>
</dbReference>
<comment type="catalytic activity">
    <reaction evidence="5">
        <text>a purine D-ribonucleoside + phosphate = a purine nucleobase + alpha-D-ribose 1-phosphate</text>
        <dbReference type="Rhea" id="RHEA:19805"/>
        <dbReference type="ChEBI" id="CHEBI:26386"/>
        <dbReference type="ChEBI" id="CHEBI:43474"/>
        <dbReference type="ChEBI" id="CHEBI:57720"/>
        <dbReference type="ChEBI" id="CHEBI:142355"/>
        <dbReference type="EC" id="2.4.2.1"/>
    </reaction>
</comment>
<evidence type="ECO:0000259" key="6">
    <source>
        <dbReference type="Pfam" id="PF01048"/>
    </source>
</evidence>
<reference evidence="7" key="2">
    <citation type="submission" date="2020-09" db="EMBL/GenBank/DDBJ databases">
        <authorList>
            <person name="Sun Q."/>
            <person name="Zhou Y."/>
        </authorList>
    </citation>
    <scope>NUCLEOTIDE SEQUENCE</scope>
    <source>
        <strain evidence="7">CGMCC 1.15371</strain>
    </source>
</reference>
<keyword evidence="2 5" id="KW-0328">Glycosyltransferase</keyword>
<dbReference type="EMBL" id="BMIR01000001">
    <property type="protein sequence ID" value="GGE29865.1"/>
    <property type="molecule type" value="Genomic_DNA"/>
</dbReference>
<sequence>MSVHIGAKKGDIAETVLLPGDPLRAKYIADTFLEDVACYNEVRGMYGFTGMFNGQRVSVQGTGMGIPSISIYVNELIQEYGVKNLIRVGSCGGMQENVHVRDLILAQASSTDSSMNRHVFSGFDFAPTAHFDLLYEAYRLGKEKGFTIHVGNVFSSDMFYRDDQAPVKKLMEYGVLAVEMETTALYSLAAKHGVNALAILTVSDHLLTGEETTSEERQTTFNEMITLALEAALGQSKES</sequence>
<dbReference type="InterPro" id="IPR000845">
    <property type="entry name" value="Nucleoside_phosphorylase_d"/>
</dbReference>
<accession>A0A8J2YFH8</accession>
<dbReference type="GO" id="GO:0004731">
    <property type="term" value="F:purine-nucleoside phosphorylase activity"/>
    <property type="evidence" value="ECO:0007669"/>
    <property type="project" value="UniProtKB-UniRule"/>
</dbReference>
<dbReference type="PANTHER" id="PTHR43691">
    <property type="entry name" value="URIDINE PHOSPHORYLASE"/>
    <property type="match status" value="1"/>
</dbReference>
<dbReference type="Proteomes" id="UP000628775">
    <property type="component" value="Unassembled WGS sequence"/>
</dbReference>
<keyword evidence="8" id="KW-1185">Reference proteome</keyword>